<reference evidence="5 6" key="1">
    <citation type="submission" date="2016-08" db="EMBL/GenBank/DDBJ databases">
        <title>Genome of Bacillus solimangrovi GH2-4.</title>
        <authorList>
            <person name="Lim S."/>
            <person name="Kim B.-C."/>
        </authorList>
    </citation>
    <scope>NUCLEOTIDE SEQUENCE [LARGE SCALE GENOMIC DNA]</scope>
    <source>
        <strain evidence="5 6">GH2-4</strain>
    </source>
</reference>
<comment type="caution">
    <text evidence="5">The sequence shown here is derived from an EMBL/GenBank/DDBJ whole genome shotgun (WGS) entry which is preliminary data.</text>
</comment>
<dbReference type="InterPro" id="IPR051782">
    <property type="entry name" value="ABC_Transporter_VariousFunc"/>
</dbReference>
<dbReference type="Gene3D" id="3.40.50.300">
    <property type="entry name" value="P-loop containing nucleotide triphosphate hydrolases"/>
    <property type="match status" value="1"/>
</dbReference>
<dbReference type="InterPro" id="IPR003439">
    <property type="entry name" value="ABC_transporter-like_ATP-bd"/>
</dbReference>
<organism evidence="5 6">
    <name type="scientific">Bacillus solimangrovi</name>
    <dbReference type="NCBI Taxonomy" id="1305675"/>
    <lineage>
        <taxon>Bacteria</taxon>
        <taxon>Bacillati</taxon>
        <taxon>Bacillota</taxon>
        <taxon>Bacilli</taxon>
        <taxon>Bacillales</taxon>
        <taxon>Bacillaceae</taxon>
        <taxon>Bacillus</taxon>
    </lineage>
</organism>
<dbReference type="GO" id="GO:0005524">
    <property type="term" value="F:ATP binding"/>
    <property type="evidence" value="ECO:0007669"/>
    <property type="project" value="UniProtKB-KW"/>
</dbReference>
<dbReference type="PANTHER" id="PTHR42939">
    <property type="entry name" value="ABC TRANSPORTER ATP-BINDING PROTEIN ALBC-RELATED"/>
    <property type="match status" value="1"/>
</dbReference>
<feature type="domain" description="ABC transporter" evidence="4">
    <location>
        <begin position="2"/>
        <end position="227"/>
    </location>
</feature>
<dbReference type="GO" id="GO:0016887">
    <property type="term" value="F:ATP hydrolysis activity"/>
    <property type="evidence" value="ECO:0007669"/>
    <property type="project" value="InterPro"/>
</dbReference>
<dbReference type="CDD" id="cd03230">
    <property type="entry name" value="ABC_DR_subfamily_A"/>
    <property type="match status" value="1"/>
</dbReference>
<dbReference type="InterPro" id="IPR003593">
    <property type="entry name" value="AAA+_ATPase"/>
</dbReference>
<dbReference type="SMART" id="SM00382">
    <property type="entry name" value="AAA"/>
    <property type="match status" value="1"/>
</dbReference>
<dbReference type="EMBL" id="MJEH01000004">
    <property type="protein sequence ID" value="OEH94169.1"/>
    <property type="molecule type" value="Genomic_DNA"/>
</dbReference>
<dbReference type="AlphaFoldDB" id="A0A1E5LJ96"/>
<dbReference type="OrthoDB" id="9804819at2"/>
<evidence type="ECO:0000313" key="6">
    <source>
        <dbReference type="Proteomes" id="UP000095209"/>
    </source>
</evidence>
<dbReference type="PROSITE" id="PS50893">
    <property type="entry name" value="ABC_TRANSPORTER_2"/>
    <property type="match status" value="1"/>
</dbReference>
<evidence type="ECO:0000256" key="1">
    <source>
        <dbReference type="ARBA" id="ARBA00022448"/>
    </source>
</evidence>
<name>A0A1E5LJ96_9BACI</name>
<evidence type="ECO:0000256" key="3">
    <source>
        <dbReference type="ARBA" id="ARBA00022840"/>
    </source>
</evidence>
<dbReference type="Pfam" id="PF00005">
    <property type="entry name" value="ABC_tran"/>
    <property type="match status" value="1"/>
</dbReference>
<dbReference type="PANTHER" id="PTHR42939:SF1">
    <property type="entry name" value="ABC TRANSPORTER ATP-BINDING PROTEIN ALBC-RELATED"/>
    <property type="match status" value="1"/>
</dbReference>
<gene>
    <name evidence="5" type="ORF">BFG57_08950</name>
</gene>
<sequence>MIEIHDVWKKFEREDAVSQLNLSIKTGAIYGLLGSNGAGKTTLLKMLSGIYYPDKGSLQIDGENVFENPNLKQRVIFIPDALYFLPQSTIKQMAIYYRYFYKKWNQERFERLQQVFGIDVNKKVHRLSKGMQRQVAFWLALSAMPDVLILDEPIDGLDPVMRQKIKNLLFQDTAERNMTVIISSHNLREIEDICDHVGIMHKGKIVIEKDIDDLKADTHKVQVAFQEDIDEEEAIKSLQVLHKDQRGSVHLFVVRGNEHEIKEHIQSFKPIVFDLLPLTLEEIFIYEMGDVGYEVEHILI</sequence>
<dbReference type="SUPFAM" id="SSF52540">
    <property type="entry name" value="P-loop containing nucleoside triphosphate hydrolases"/>
    <property type="match status" value="1"/>
</dbReference>
<keyword evidence="2" id="KW-0547">Nucleotide-binding</keyword>
<accession>A0A1E5LJ96</accession>
<keyword evidence="1" id="KW-0813">Transport</keyword>
<dbReference type="InterPro" id="IPR027417">
    <property type="entry name" value="P-loop_NTPase"/>
</dbReference>
<proteinExistence type="predicted"/>
<evidence type="ECO:0000259" key="4">
    <source>
        <dbReference type="PROSITE" id="PS50893"/>
    </source>
</evidence>
<dbReference type="RefSeq" id="WP_069715732.1">
    <property type="nucleotide sequence ID" value="NZ_MJEH01000004.1"/>
</dbReference>
<keyword evidence="6" id="KW-1185">Reference proteome</keyword>
<keyword evidence="3" id="KW-0067">ATP-binding</keyword>
<dbReference type="Proteomes" id="UP000095209">
    <property type="component" value="Unassembled WGS sequence"/>
</dbReference>
<evidence type="ECO:0000313" key="5">
    <source>
        <dbReference type="EMBL" id="OEH94169.1"/>
    </source>
</evidence>
<evidence type="ECO:0000256" key="2">
    <source>
        <dbReference type="ARBA" id="ARBA00022741"/>
    </source>
</evidence>
<protein>
    <submittedName>
        <fullName evidence="5">ABC transporter</fullName>
    </submittedName>
</protein>
<dbReference type="STRING" id="1305675.BFG57_08950"/>